<dbReference type="RefSeq" id="WP_133342919.1">
    <property type="nucleotide sequence ID" value="NZ_SMZO01000021.1"/>
</dbReference>
<evidence type="ECO:0000313" key="3">
    <source>
        <dbReference type="EMBL" id="TDL87815.1"/>
    </source>
</evidence>
<keyword evidence="1" id="KW-1133">Transmembrane helix</keyword>
<dbReference type="AlphaFoldDB" id="A0A4R6AVW1"/>
<feature type="transmembrane region" description="Helical" evidence="1">
    <location>
        <begin position="200"/>
        <end position="218"/>
    </location>
</feature>
<protein>
    <submittedName>
        <fullName evidence="3">HupE/UreJ family protein</fullName>
    </submittedName>
</protein>
<evidence type="ECO:0000256" key="2">
    <source>
        <dbReference type="SAM" id="SignalP"/>
    </source>
</evidence>
<feature type="chain" id="PRO_5020514019" evidence="2">
    <location>
        <begin position="26"/>
        <end position="376"/>
    </location>
</feature>
<evidence type="ECO:0000256" key="1">
    <source>
        <dbReference type="SAM" id="Phobius"/>
    </source>
</evidence>
<dbReference type="EMBL" id="SMZO01000021">
    <property type="protein sequence ID" value="TDL87815.1"/>
    <property type="molecule type" value="Genomic_DNA"/>
</dbReference>
<proteinExistence type="predicted"/>
<feature type="transmembrane region" description="Helical" evidence="1">
    <location>
        <begin position="257"/>
        <end position="275"/>
    </location>
</feature>
<keyword evidence="2" id="KW-0732">Signal</keyword>
<keyword evidence="4" id="KW-1185">Reference proteome</keyword>
<sequence length="376" mass="39947">MYFLRFLTIVLTCLFLLDPVPTAQAHETRPAVADITIDAQNVTMRIMMPLEPVLVGMNLAAIENTNDSPLSAQHDALRSLPGDDLEKRVRAAWPRLSNNFRLVSDGAVLPVLLQSVSVPDGISTDLARDGTLTVIADLPSDSASVSFSWSTMMGPLILRQTGEDGYTGFLTGGISSPPLQAAGTSLSGGLVSYLVAGYRHIIPLGADHIAFVLGLFFYSTRMRPLLLQVTAFTLAHSVTLGLATFDIVTLPRGLVEPIIAASIIWIAVENIWKAGAAPTPAQARNRLAIVAGFGLLHGMGFAAMLAEIGLPEGARLASLAAFNVGVEIGQLAVIAIAFATVGYWFRNKPWYTAAIARPASVLIGLGGVYWLVMALA</sequence>
<feature type="signal peptide" evidence="2">
    <location>
        <begin position="1"/>
        <end position="25"/>
    </location>
</feature>
<feature type="transmembrane region" description="Helical" evidence="1">
    <location>
        <begin position="354"/>
        <end position="372"/>
    </location>
</feature>
<dbReference type="InterPro" id="IPR032809">
    <property type="entry name" value="Put_HupE_UreJ"/>
</dbReference>
<gene>
    <name evidence="3" type="ORF">E2L05_10775</name>
</gene>
<keyword evidence="1" id="KW-0812">Transmembrane</keyword>
<feature type="transmembrane region" description="Helical" evidence="1">
    <location>
        <begin position="328"/>
        <end position="345"/>
    </location>
</feature>
<reference evidence="3 4" key="1">
    <citation type="submission" date="2019-03" db="EMBL/GenBank/DDBJ databases">
        <title>Rhodobacteraceae bacterium SM1902, a new member of the family Rhodobacteraceae isolated from Yantai.</title>
        <authorList>
            <person name="Sun Y."/>
        </authorList>
    </citation>
    <scope>NUCLEOTIDE SEQUENCE [LARGE SCALE GENOMIC DNA]</scope>
    <source>
        <strain evidence="3 4">SM1902</strain>
    </source>
</reference>
<dbReference type="Pfam" id="PF13795">
    <property type="entry name" value="HupE_UreJ_2"/>
    <property type="match status" value="1"/>
</dbReference>
<feature type="transmembrane region" description="Helical" evidence="1">
    <location>
        <begin position="287"/>
        <end position="308"/>
    </location>
</feature>
<feature type="transmembrane region" description="Helical" evidence="1">
    <location>
        <begin position="225"/>
        <end position="245"/>
    </location>
</feature>
<comment type="caution">
    <text evidence="3">The sequence shown here is derived from an EMBL/GenBank/DDBJ whole genome shotgun (WGS) entry which is preliminary data.</text>
</comment>
<dbReference type="OrthoDB" id="9808870at2"/>
<name>A0A4R6AVW1_9RHOB</name>
<organism evidence="3 4">
    <name type="scientific">Meridianimarinicoccus aquatilis</name>
    <dbReference type="NCBI Taxonomy" id="2552766"/>
    <lineage>
        <taxon>Bacteria</taxon>
        <taxon>Pseudomonadati</taxon>
        <taxon>Pseudomonadota</taxon>
        <taxon>Alphaproteobacteria</taxon>
        <taxon>Rhodobacterales</taxon>
        <taxon>Paracoccaceae</taxon>
        <taxon>Meridianimarinicoccus</taxon>
    </lineage>
</organism>
<keyword evidence="1" id="KW-0472">Membrane</keyword>
<dbReference type="Proteomes" id="UP000294562">
    <property type="component" value="Unassembled WGS sequence"/>
</dbReference>
<evidence type="ECO:0000313" key="4">
    <source>
        <dbReference type="Proteomes" id="UP000294562"/>
    </source>
</evidence>
<accession>A0A4R6AVW1</accession>